<gene>
    <name evidence="1" type="ORF">FC89_GL000340</name>
</gene>
<dbReference type="PATRIC" id="fig|1423750.3.peg.350"/>
<dbReference type="STRING" id="1423750.FC89_GL000340"/>
<dbReference type="EMBL" id="AZGB01000009">
    <property type="protein sequence ID" value="KRM07030.1"/>
    <property type="molecule type" value="Genomic_DNA"/>
</dbReference>
<protein>
    <submittedName>
        <fullName evidence="1">Uncharacterized protein</fullName>
    </submittedName>
</protein>
<dbReference type="Proteomes" id="UP000051451">
    <property type="component" value="Unassembled WGS sequence"/>
</dbReference>
<keyword evidence="2" id="KW-1185">Reference proteome</keyword>
<name>A0A0R1VW87_9LACO</name>
<evidence type="ECO:0000313" key="2">
    <source>
        <dbReference type="Proteomes" id="UP000051451"/>
    </source>
</evidence>
<dbReference type="AlphaFoldDB" id="A0A0R1VW87"/>
<organism evidence="1 2">
    <name type="scientific">Liquorilactobacillus ghanensis DSM 18630</name>
    <dbReference type="NCBI Taxonomy" id="1423750"/>
    <lineage>
        <taxon>Bacteria</taxon>
        <taxon>Bacillati</taxon>
        <taxon>Bacillota</taxon>
        <taxon>Bacilli</taxon>
        <taxon>Lactobacillales</taxon>
        <taxon>Lactobacillaceae</taxon>
        <taxon>Liquorilactobacillus</taxon>
    </lineage>
</organism>
<accession>A0A0R1VW87</accession>
<sequence length="50" mass="5617">MMNRRVAGNSLHREFPKLKKEIKSDSETHLGIDQLKDSKLVPVGTVILAD</sequence>
<evidence type="ECO:0000313" key="1">
    <source>
        <dbReference type="EMBL" id="KRM07030.1"/>
    </source>
</evidence>
<reference evidence="1 2" key="1">
    <citation type="journal article" date="2015" name="Genome Announc.">
        <title>Expanding the biotechnology potential of lactobacilli through comparative genomics of 213 strains and associated genera.</title>
        <authorList>
            <person name="Sun Z."/>
            <person name="Harris H.M."/>
            <person name="McCann A."/>
            <person name="Guo C."/>
            <person name="Argimon S."/>
            <person name="Zhang W."/>
            <person name="Yang X."/>
            <person name="Jeffery I.B."/>
            <person name="Cooney J.C."/>
            <person name="Kagawa T.F."/>
            <person name="Liu W."/>
            <person name="Song Y."/>
            <person name="Salvetti E."/>
            <person name="Wrobel A."/>
            <person name="Rasinkangas P."/>
            <person name="Parkhill J."/>
            <person name="Rea M.C."/>
            <person name="O'Sullivan O."/>
            <person name="Ritari J."/>
            <person name="Douillard F.P."/>
            <person name="Paul Ross R."/>
            <person name="Yang R."/>
            <person name="Briner A.E."/>
            <person name="Felis G.E."/>
            <person name="de Vos W.M."/>
            <person name="Barrangou R."/>
            <person name="Klaenhammer T.R."/>
            <person name="Caufield P.W."/>
            <person name="Cui Y."/>
            <person name="Zhang H."/>
            <person name="O'Toole P.W."/>
        </authorList>
    </citation>
    <scope>NUCLEOTIDE SEQUENCE [LARGE SCALE GENOMIC DNA]</scope>
    <source>
        <strain evidence="1 2">DSM 18630</strain>
    </source>
</reference>
<comment type="caution">
    <text evidence="1">The sequence shown here is derived from an EMBL/GenBank/DDBJ whole genome shotgun (WGS) entry which is preliminary data.</text>
</comment>
<proteinExistence type="predicted"/>